<keyword evidence="4" id="KW-1185">Reference proteome</keyword>
<sequence length="99" mass="10318">MQAVFRPRQASHGLLFLLLHVLDPPNSDRTLKAGPRQADGSTSADDGDAIEGTRLGVEEAVSALSVTLDEDEFGEGEMTDEVKGGASASSAVSVCICSR</sequence>
<evidence type="ECO:0008006" key="5">
    <source>
        <dbReference type="Google" id="ProtNLM"/>
    </source>
</evidence>
<feature type="signal peptide" evidence="2">
    <location>
        <begin position="1"/>
        <end position="27"/>
    </location>
</feature>
<proteinExistence type="predicted"/>
<feature type="compositionally biased region" description="Acidic residues" evidence="1">
    <location>
        <begin position="68"/>
        <end position="79"/>
    </location>
</feature>
<dbReference type="AlphaFoldDB" id="A0A9P9RBA4"/>
<comment type="caution">
    <text evidence="3">The sequence shown here is derived from an EMBL/GenBank/DDBJ whole genome shotgun (WGS) entry which is preliminary data.</text>
</comment>
<feature type="compositionally biased region" description="Low complexity" evidence="1">
    <location>
        <begin position="86"/>
        <end position="99"/>
    </location>
</feature>
<protein>
    <recommendedName>
        <fullName evidence="5">Secreted protein</fullName>
    </recommendedName>
</protein>
<dbReference type="EMBL" id="JAGTJS010000003">
    <property type="protein sequence ID" value="KAH7273246.1"/>
    <property type="molecule type" value="Genomic_DNA"/>
</dbReference>
<reference evidence="3" key="1">
    <citation type="journal article" date="2021" name="Nat. Commun.">
        <title>Genetic determinants of endophytism in the Arabidopsis root mycobiome.</title>
        <authorList>
            <person name="Mesny F."/>
            <person name="Miyauchi S."/>
            <person name="Thiergart T."/>
            <person name="Pickel B."/>
            <person name="Atanasova L."/>
            <person name="Karlsson M."/>
            <person name="Huettel B."/>
            <person name="Barry K.W."/>
            <person name="Haridas S."/>
            <person name="Chen C."/>
            <person name="Bauer D."/>
            <person name="Andreopoulos W."/>
            <person name="Pangilinan J."/>
            <person name="LaButti K."/>
            <person name="Riley R."/>
            <person name="Lipzen A."/>
            <person name="Clum A."/>
            <person name="Drula E."/>
            <person name="Henrissat B."/>
            <person name="Kohler A."/>
            <person name="Grigoriev I.V."/>
            <person name="Martin F.M."/>
            <person name="Hacquard S."/>
        </authorList>
    </citation>
    <scope>NUCLEOTIDE SEQUENCE</scope>
    <source>
        <strain evidence="3">FSSC 5 MPI-SDFR-AT-0091</strain>
    </source>
</reference>
<accession>A0A9P9RBA4</accession>
<evidence type="ECO:0000256" key="2">
    <source>
        <dbReference type="SAM" id="SignalP"/>
    </source>
</evidence>
<evidence type="ECO:0000313" key="4">
    <source>
        <dbReference type="Proteomes" id="UP000736672"/>
    </source>
</evidence>
<keyword evidence="2" id="KW-0732">Signal</keyword>
<gene>
    <name evidence="3" type="ORF">B0J15DRAFT_543805</name>
</gene>
<dbReference type="Proteomes" id="UP000736672">
    <property type="component" value="Unassembled WGS sequence"/>
</dbReference>
<organism evidence="3 4">
    <name type="scientific">Fusarium solani</name>
    <name type="common">Filamentous fungus</name>
    <dbReference type="NCBI Taxonomy" id="169388"/>
    <lineage>
        <taxon>Eukaryota</taxon>
        <taxon>Fungi</taxon>
        <taxon>Dikarya</taxon>
        <taxon>Ascomycota</taxon>
        <taxon>Pezizomycotina</taxon>
        <taxon>Sordariomycetes</taxon>
        <taxon>Hypocreomycetidae</taxon>
        <taxon>Hypocreales</taxon>
        <taxon>Nectriaceae</taxon>
        <taxon>Fusarium</taxon>
        <taxon>Fusarium solani species complex</taxon>
    </lineage>
</organism>
<feature type="chain" id="PRO_5040321189" description="Secreted protein" evidence="2">
    <location>
        <begin position="28"/>
        <end position="99"/>
    </location>
</feature>
<evidence type="ECO:0000313" key="3">
    <source>
        <dbReference type="EMBL" id="KAH7273246.1"/>
    </source>
</evidence>
<evidence type="ECO:0000256" key="1">
    <source>
        <dbReference type="SAM" id="MobiDB-lite"/>
    </source>
</evidence>
<feature type="region of interest" description="Disordered" evidence="1">
    <location>
        <begin position="27"/>
        <end position="50"/>
    </location>
</feature>
<name>A0A9P9RBA4_FUSSL</name>
<feature type="region of interest" description="Disordered" evidence="1">
    <location>
        <begin position="66"/>
        <end position="99"/>
    </location>
</feature>